<keyword evidence="3" id="KW-1185">Reference proteome</keyword>
<dbReference type="AlphaFoldDB" id="A0A7V8V8C5"/>
<evidence type="ECO:0000313" key="3">
    <source>
        <dbReference type="Proteomes" id="UP000551616"/>
    </source>
</evidence>
<dbReference type="NCBIfam" id="TIGR01764">
    <property type="entry name" value="excise"/>
    <property type="match status" value="1"/>
</dbReference>
<accession>A0A7V8V8C5</accession>
<dbReference type="GO" id="GO:0003677">
    <property type="term" value="F:DNA binding"/>
    <property type="evidence" value="ECO:0007669"/>
    <property type="project" value="InterPro"/>
</dbReference>
<dbReference type="Proteomes" id="UP000551616">
    <property type="component" value="Unassembled WGS sequence"/>
</dbReference>
<comment type="caution">
    <text evidence="2">The sequence shown here is derived from an EMBL/GenBank/DDBJ whole genome shotgun (WGS) entry which is preliminary data.</text>
</comment>
<sequence>MLTVRKAASRLGVSYGFVLELIRSGKIEAINISEGKCQKSYRISPQSLDDFIQRNKVKSVS</sequence>
<name>A0A7V8V8C5_9BACT</name>
<gene>
    <name evidence="2" type="ORF">HOV93_40270</name>
</gene>
<feature type="domain" description="Helix-turn-helix" evidence="1">
    <location>
        <begin position="1"/>
        <end position="55"/>
    </location>
</feature>
<evidence type="ECO:0000259" key="1">
    <source>
        <dbReference type="Pfam" id="PF12728"/>
    </source>
</evidence>
<evidence type="ECO:0000313" key="2">
    <source>
        <dbReference type="EMBL" id="MBA2116834.1"/>
    </source>
</evidence>
<organism evidence="2 3">
    <name type="scientific">Bremerella alba</name>
    <dbReference type="NCBI Taxonomy" id="980252"/>
    <lineage>
        <taxon>Bacteria</taxon>
        <taxon>Pseudomonadati</taxon>
        <taxon>Planctomycetota</taxon>
        <taxon>Planctomycetia</taxon>
        <taxon>Pirellulales</taxon>
        <taxon>Pirellulaceae</taxon>
        <taxon>Bremerella</taxon>
    </lineage>
</organism>
<dbReference type="EMBL" id="JABRWO010000011">
    <property type="protein sequence ID" value="MBA2116834.1"/>
    <property type="molecule type" value="Genomic_DNA"/>
</dbReference>
<dbReference type="InterPro" id="IPR010093">
    <property type="entry name" value="SinI_DNA-bd"/>
</dbReference>
<dbReference type="InterPro" id="IPR041657">
    <property type="entry name" value="HTH_17"/>
</dbReference>
<dbReference type="Pfam" id="PF12728">
    <property type="entry name" value="HTH_17"/>
    <property type="match status" value="1"/>
</dbReference>
<proteinExistence type="predicted"/>
<protein>
    <recommendedName>
        <fullName evidence="1">Helix-turn-helix domain-containing protein</fullName>
    </recommendedName>
</protein>
<reference evidence="2 3" key="1">
    <citation type="submission" date="2020-05" db="EMBL/GenBank/DDBJ databases">
        <title>Bremerella alba sp. nov., a novel planctomycete isolated from the surface of the macroalga Fucus spiralis.</title>
        <authorList>
            <person name="Godinho O."/>
            <person name="Botelho R."/>
            <person name="Albuquerque L."/>
            <person name="Wiegand S."/>
            <person name="Da Costa M.S."/>
            <person name="Lobo-Da-Cunha A."/>
            <person name="Jogler C."/>
            <person name="Lage O.M."/>
        </authorList>
    </citation>
    <scope>NUCLEOTIDE SEQUENCE [LARGE SCALE GENOMIC DNA]</scope>
    <source>
        <strain evidence="2 3">FF15</strain>
    </source>
</reference>
<dbReference type="RefSeq" id="WP_207398225.1">
    <property type="nucleotide sequence ID" value="NZ_JABRWO010000011.1"/>
</dbReference>